<dbReference type="InterPro" id="IPR055571">
    <property type="entry name" value="DUF7147"/>
</dbReference>
<sequence>MLSLIQRFIELGEGYGDIFELCELAKVNKNRIHRAFIFTSKKESKEYCSIAIALKPINSANFFPIYICREGIPNTNPSTQRLLTFQTTLDDLKIIPVKLDIKHSSIFDDKELFYQYVIGVLRLNHLIPPLQ</sequence>
<keyword evidence="2" id="KW-0808">Transferase</keyword>
<proteinExistence type="predicted"/>
<evidence type="ECO:0000313" key="2">
    <source>
        <dbReference type="EMBL" id="MEI4771175.1"/>
    </source>
</evidence>
<feature type="domain" description="DUF7147" evidence="1">
    <location>
        <begin position="4"/>
        <end position="127"/>
    </location>
</feature>
<dbReference type="Pfam" id="PF23648">
    <property type="entry name" value="DUF7147"/>
    <property type="match status" value="1"/>
</dbReference>
<comment type="caution">
    <text evidence="2">The sequence shown here is derived from an EMBL/GenBank/DDBJ whole genome shotgun (WGS) entry which is preliminary data.</text>
</comment>
<accession>A0ABU8FA91</accession>
<keyword evidence="2" id="KW-0418">Kinase</keyword>
<dbReference type="EMBL" id="JBAWSY010000016">
    <property type="protein sequence ID" value="MEI4771175.1"/>
    <property type="molecule type" value="Genomic_DNA"/>
</dbReference>
<evidence type="ECO:0000259" key="1">
    <source>
        <dbReference type="Pfam" id="PF23648"/>
    </source>
</evidence>
<gene>
    <name evidence="2" type="ORF">WAX74_16245</name>
</gene>
<evidence type="ECO:0000313" key="3">
    <source>
        <dbReference type="Proteomes" id="UP001364890"/>
    </source>
</evidence>
<organism evidence="2 3">
    <name type="scientific">Psychrobacillus mangrovi</name>
    <dbReference type="NCBI Taxonomy" id="3117745"/>
    <lineage>
        <taxon>Bacteria</taxon>
        <taxon>Bacillati</taxon>
        <taxon>Bacillota</taxon>
        <taxon>Bacilli</taxon>
        <taxon>Bacillales</taxon>
        <taxon>Bacillaceae</taxon>
        <taxon>Psychrobacillus</taxon>
    </lineage>
</organism>
<protein>
    <submittedName>
        <fullName evidence="2">Methylthioribose kinase</fullName>
    </submittedName>
</protein>
<reference evidence="2 3" key="1">
    <citation type="submission" date="2024-01" db="EMBL/GenBank/DDBJ databases">
        <title>Seven novel Bacillus-like species.</title>
        <authorList>
            <person name="Liu G."/>
        </authorList>
    </citation>
    <scope>NUCLEOTIDE SEQUENCE [LARGE SCALE GENOMIC DNA]</scope>
    <source>
        <strain evidence="2 3">FJAT-51614</strain>
    </source>
</reference>
<name>A0ABU8FA91_9BACI</name>
<keyword evidence="3" id="KW-1185">Reference proteome</keyword>
<dbReference type="Proteomes" id="UP001364890">
    <property type="component" value="Unassembled WGS sequence"/>
</dbReference>
<dbReference type="RefSeq" id="WP_336498728.1">
    <property type="nucleotide sequence ID" value="NZ_JBAWSY010000016.1"/>
</dbReference>
<dbReference type="GO" id="GO:0016301">
    <property type="term" value="F:kinase activity"/>
    <property type="evidence" value="ECO:0007669"/>
    <property type="project" value="UniProtKB-KW"/>
</dbReference>